<feature type="transmembrane region" description="Helical" evidence="6">
    <location>
        <begin position="148"/>
        <end position="169"/>
    </location>
</feature>
<evidence type="ECO:0000256" key="4">
    <source>
        <dbReference type="ARBA" id="ARBA00022989"/>
    </source>
</evidence>
<feature type="transmembrane region" description="Helical" evidence="6">
    <location>
        <begin position="460"/>
        <end position="477"/>
    </location>
</feature>
<sequence length="490" mass="55547">MKDSHSSQAFWVVIASLSSVSIAIVSAAILSRYFGKEEYGTYKQIIYVYNTLLVIFTAGLPKVFGYYLPRFNLSQGKSVVKKINRFLFLTGFLFSASLYFAAPVISRLLKNPELTEGLQLFSLVPVMLVPTLGIEGIFAAYRKTRFIALYNTLSRLLMLICIVVPVIFFNGGIMAAVYGWVCASFITLTLALFFKQIPFKNITPEKADISSKEIFAYSFPIALASLWGILIKAADQFYISRYFGAGTFAEFSNGFIELPLVGMVTSATSVVLMPVFSKIVHEEGNKKEMIRVWKSALYKSAILIYPFVIFFLFFANEIMILLYSEAYKGSGIYFQVNMFLNIFNIILFAPLLFAMGKTRFYARMHMWLALVIWVAGYFVIQWFNSPVAIAILSVALAIFKINIFLYFIAKFLGIKVRDLVPVRSIMRILAHTTLCILSVYFALSFFSWNSIIMKVLAHGILYGMLLLLSSSLFRLNYIQFAKPLLQKFSK</sequence>
<proteinExistence type="predicted"/>
<feature type="transmembrane region" description="Helical" evidence="6">
    <location>
        <begin position="118"/>
        <end position="141"/>
    </location>
</feature>
<feature type="transmembrane region" description="Helical" evidence="6">
    <location>
        <begin position="175"/>
        <end position="194"/>
    </location>
</feature>
<organism evidence="7 8">
    <name type="scientific">Salinimicrobium marinum</name>
    <dbReference type="NCBI Taxonomy" id="680283"/>
    <lineage>
        <taxon>Bacteria</taxon>
        <taxon>Pseudomonadati</taxon>
        <taxon>Bacteroidota</taxon>
        <taxon>Flavobacteriia</taxon>
        <taxon>Flavobacteriales</taxon>
        <taxon>Flavobacteriaceae</taxon>
        <taxon>Salinimicrobium</taxon>
    </lineage>
</organism>
<dbReference type="InterPro" id="IPR050833">
    <property type="entry name" value="Poly_Biosynth_Transport"/>
</dbReference>
<feature type="transmembrane region" description="Helical" evidence="6">
    <location>
        <begin position="214"/>
        <end position="234"/>
    </location>
</feature>
<evidence type="ECO:0000313" key="7">
    <source>
        <dbReference type="EMBL" id="GHA46136.1"/>
    </source>
</evidence>
<dbReference type="PANTHER" id="PTHR30250">
    <property type="entry name" value="PST FAMILY PREDICTED COLANIC ACID TRANSPORTER"/>
    <property type="match status" value="1"/>
</dbReference>
<keyword evidence="3 6" id="KW-0812">Transmembrane</keyword>
<feature type="transmembrane region" description="Helical" evidence="6">
    <location>
        <begin position="332"/>
        <end position="354"/>
    </location>
</feature>
<evidence type="ECO:0000256" key="6">
    <source>
        <dbReference type="SAM" id="Phobius"/>
    </source>
</evidence>
<reference evidence="7" key="2">
    <citation type="submission" date="2020-09" db="EMBL/GenBank/DDBJ databases">
        <authorList>
            <person name="Sun Q."/>
            <person name="Kim S."/>
        </authorList>
    </citation>
    <scope>NUCLEOTIDE SEQUENCE</scope>
    <source>
        <strain evidence="7">KCTC 12719</strain>
    </source>
</reference>
<dbReference type="Pfam" id="PF13440">
    <property type="entry name" value="Polysacc_synt_3"/>
    <property type="match status" value="1"/>
</dbReference>
<feature type="transmembrane region" description="Helical" evidence="6">
    <location>
        <begin position="297"/>
        <end position="320"/>
    </location>
</feature>
<keyword evidence="4 6" id="KW-1133">Transmembrane helix</keyword>
<evidence type="ECO:0000313" key="8">
    <source>
        <dbReference type="Proteomes" id="UP000610456"/>
    </source>
</evidence>
<keyword evidence="2" id="KW-1003">Cell membrane</keyword>
<reference evidence="7" key="1">
    <citation type="journal article" date="2014" name="Int. J. Syst. Evol. Microbiol.">
        <title>Complete genome sequence of Corynebacterium casei LMG S-19264T (=DSM 44701T), isolated from a smear-ripened cheese.</title>
        <authorList>
            <consortium name="US DOE Joint Genome Institute (JGI-PGF)"/>
            <person name="Walter F."/>
            <person name="Albersmeier A."/>
            <person name="Kalinowski J."/>
            <person name="Ruckert C."/>
        </authorList>
    </citation>
    <scope>NUCLEOTIDE SEQUENCE</scope>
    <source>
        <strain evidence="7">KCTC 12719</strain>
    </source>
</reference>
<dbReference type="Proteomes" id="UP000610456">
    <property type="component" value="Unassembled WGS sequence"/>
</dbReference>
<feature type="transmembrane region" description="Helical" evidence="6">
    <location>
        <begin position="9"/>
        <end position="34"/>
    </location>
</feature>
<evidence type="ECO:0000256" key="1">
    <source>
        <dbReference type="ARBA" id="ARBA00004651"/>
    </source>
</evidence>
<comment type="caution">
    <text evidence="7">The sequence shown here is derived from an EMBL/GenBank/DDBJ whole genome shotgun (WGS) entry which is preliminary data.</text>
</comment>
<feature type="transmembrane region" description="Helical" evidence="6">
    <location>
        <begin position="428"/>
        <end position="448"/>
    </location>
</feature>
<evidence type="ECO:0000256" key="5">
    <source>
        <dbReference type="ARBA" id="ARBA00023136"/>
    </source>
</evidence>
<feature type="transmembrane region" description="Helical" evidence="6">
    <location>
        <begin position="254"/>
        <end position="276"/>
    </location>
</feature>
<dbReference type="EMBL" id="BMXB01000015">
    <property type="protein sequence ID" value="GHA46136.1"/>
    <property type="molecule type" value="Genomic_DNA"/>
</dbReference>
<gene>
    <name evidence="7" type="ORF">GCM10007103_29020</name>
</gene>
<feature type="transmembrane region" description="Helical" evidence="6">
    <location>
        <begin position="366"/>
        <end position="383"/>
    </location>
</feature>
<dbReference type="GO" id="GO:0005886">
    <property type="term" value="C:plasma membrane"/>
    <property type="evidence" value="ECO:0007669"/>
    <property type="project" value="UniProtKB-SubCell"/>
</dbReference>
<comment type="subcellular location">
    <subcellularLocation>
        <location evidence="1">Cell membrane</location>
        <topology evidence="1">Multi-pass membrane protein</topology>
    </subcellularLocation>
</comment>
<dbReference type="PANTHER" id="PTHR30250:SF11">
    <property type="entry name" value="O-ANTIGEN TRANSPORTER-RELATED"/>
    <property type="match status" value="1"/>
</dbReference>
<keyword evidence="8" id="KW-1185">Reference proteome</keyword>
<keyword evidence="5 6" id="KW-0472">Membrane</keyword>
<accession>A0A918W0Q1</accession>
<evidence type="ECO:0000256" key="3">
    <source>
        <dbReference type="ARBA" id="ARBA00022692"/>
    </source>
</evidence>
<feature type="transmembrane region" description="Helical" evidence="6">
    <location>
        <begin position="389"/>
        <end position="408"/>
    </location>
</feature>
<evidence type="ECO:0008006" key="9">
    <source>
        <dbReference type="Google" id="ProtNLM"/>
    </source>
</evidence>
<feature type="transmembrane region" description="Helical" evidence="6">
    <location>
        <begin position="86"/>
        <end position="106"/>
    </location>
</feature>
<name>A0A918W0Q1_9FLAO</name>
<evidence type="ECO:0000256" key="2">
    <source>
        <dbReference type="ARBA" id="ARBA00022475"/>
    </source>
</evidence>
<protein>
    <recommendedName>
        <fullName evidence="9">Membrane protein involved in the export of O-antigen and teichoic acid</fullName>
    </recommendedName>
</protein>
<feature type="transmembrane region" description="Helical" evidence="6">
    <location>
        <begin position="46"/>
        <end position="65"/>
    </location>
</feature>
<dbReference type="AlphaFoldDB" id="A0A918W0Q1"/>
<dbReference type="RefSeq" id="WP_189605512.1">
    <property type="nucleotide sequence ID" value="NZ_BMXB01000015.1"/>
</dbReference>